<keyword evidence="1" id="KW-0812">Transmembrane</keyword>
<organism evidence="3 4">
    <name type="scientific">Fulvivirga kasyanovii</name>
    <dbReference type="NCBI Taxonomy" id="396812"/>
    <lineage>
        <taxon>Bacteria</taxon>
        <taxon>Pseudomonadati</taxon>
        <taxon>Bacteroidota</taxon>
        <taxon>Cytophagia</taxon>
        <taxon>Cytophagales</taxon>
        <taxon>Fulvivirgaceae</taxon>
        <taxon>Fulvivirga</taxon>
    </lineage>
</organism>
<protein>
    <submittedName>
        <fullName evidence="3">Uncharacterized protein</fullName>
    </submittedName>
</protein>
<evidence type="ECO:0000256" key="2">
    <source>
        <dbReference type="SAM" id="SignalP"/>
    </source>
</evidence>
<dbReference type="EMBL" id="SMLW01000377">
    <property type="protein sequence ID" value="MTI24177.1"/>
    <property type="molecule type" value="Genomic_DNA"/>
</dbReference>
<comment type="caution">
    <text evidence="3">The sequence shown here is derived from an EMBL/GenBank/DDBJ whole genome shotgun (WGS) entry which is preliminary data.</text>
</comment>
<proteinExistence type="predicted"/>
<name>A0ABW9RJY4_9BACT</name>
<gene>
    <name evidence="3" type="ORF">E1163_04380</name>
</gene>
<keyword evidence="2" id="KW-0732">Signal</keyword>
<feature type="chain" id="PRO_5045813696" evidence="2">
    <location>
        <begin position="21"/>
        <end position="91"/>
    </location>
</feature>
<reference evidence="3 4" key="1">
    <citation type="submission" date="2019-02" db="EMBL/GenBank/DDBJ databases">
        <authorList>
            <person name="Goldberg S.R."/>
            <person name="Haltli B.A."/>
            <person name="Correa H."/>
            <person name="Russell K.G."/>
        </authorList>
    </citation>
    <scope>NUCLEOTIDE SEQUENCE [LARGE SCALE GENOMIC DNA]</scope>
    <source>
        <strain evidence="3 4">JCM 16186</strain>
    </source>
</reference>
<sequence>MKKVAILTFVFVLMEVAAFACEVCKKNQPEILQDVTHGQGPQGQWDYIITWTAVVIVAVTLFLSIKLLIRPKEAGPDHIKNIVLHSNKSCL</sequence>
<feature type="transmembrane region" description="Helical" evidence="1">
    <location>
        <begin position="48"/>
        <end position="69"/>
    </location>
</feature>
<evidence type="ECO:0000256" key="1">
    <source>
        <dbReference type="SAM" id="Phobius"/>
    </source>
</evidence>
<keyword evidence="4" id="KW-1185">Reference proteome</keyword>
<keyword evidence="1" id="KW-0472">Membrane</keyword>
<evidence type="ECO:0000313" key="3">
    <source>
        <dbReference type="EMBL" id="MTI24177.1"/>
    </source>
</evidence>
<keyword evidence="1" id="KW-1133">Transmembrane helix</keyword>
<dbReference type="Proteomes" id="UP000798808">
    <property type="component" value="Unassembled WGS sequence"/>
</dbReference>
<dbReference type="RefSeq" id="WP_155169911.1">
    <property type="nucleotide sequence ID" value="NZ_BAAAFL010000012.1"/>
</dbReference>
<feature type="signal peptide" evidence="2">
    <location>
        <begin position="1"/>
        <end position="20"/>
    </location>
</feature>
<accession>A0ABW9RJY4</accession>
<evidence type="ECO:0000313" key="4">
    <source>
        <dbReference type="Proteomes" id="UP000798808"/>
    </source>
</evidence>